<dbReference type="RefSeq" id="WP_172190535.1">
    <property type="nucleotide sequence ID" value="NZ_CAWPPK010000311.1"/>
</dbReference>
<protein>
    <recommendedName>
        <fullName evidence="3">Ferritin-like domain-containing protein</fullName>
    </recommendedName>
</protein>
<dbReference type="InterPro" id="IPR012348">
    <property type="entry name" value="RNR-like"/>
</dbReference>
<dbReference type="EMBL" id="SRRZ01000093">
    <property type="protein sequence ID" value="NQE36661.1"/>
    <property type="molecule type" value="Genomic_DNA"/>
</dbReference>
<organism evidence="1 2">
    <name type="scientific">Microcoleus asticus IPMA8</name>
    <dbReference type="NCBI Taxonomy" id="2563858"/>
    <lineage>
        <taxon>Bacteria</taxon>
        <taxon>Bacillati</taxon>
        <taxon>Cyanobacteriota</taxon>
        <taxon>Cyanophyceae</taxon>
        <taxon>Oscillatoriophycideae</taxon>
        <taxon>Oscillatoriales</taxon>
        <taxon>Microcoleaceae</taxon>
        <taxon>Microcoleus</taxon>
        <taxon>Microcoleus asticus</taxon>
    </lineage>
</organism>
<gene>
    <name evidence="1" type="ORF">E5S67_04426</name>
</gene>
<dbReference type="Gene3D" id="1.10.620.20">
    <property type="entry name" value="Ribonucleotide Reductase, subunit A"/>
    <property type="match status" value="1"/>
</dbReference>
<sequence>MKLQTHDVRGIPILSSEWSVDEFIADEFKIPEVAPTIQAGFMDLLSRDVFSEGDSQPLYEHLLSRSSEFSLEFMSAIELWLQDELRHYVALRKVYHMVSGLSPEAIDQKNESRVHELEPISFLIENEFTILVGLMFDEMGSVWSYHRDIKEFYQHYGRGFARVGHLVTQDEGRHFRNAATLIQHRHPDKIDRIEPLLEKISEMEADLAYYPKTFFLDHAQERHRFPKDFNTQVIQRILSFF</sequence>
<evidence type="ECO:0008006" key="3">
    <source>
        <dbReference type="Google" id="ProtNLM"/>
    </source>
</evidence>
<proteinExistence type="predicted"/>
<reference evidence="1 2" key="1">
    <citation type="journal article" date="2020" name="Sci. Rep.">
        <title>A novel cyanobacterial geosmin producer, revising GeoA distribution and dispersion patterns in Bacteria.</title>
        <authorList>
            <person name="Churro C."/>
            <person name="Semedo-Aguiar A.P."/>
            <person name="Silva A.D."/>
            <person name="Pereira-Leal J.B."/>
            <person name="Leite R.B."/>
        </authorList>
    </citation>
    <scope>NUCLEOTIDE SEQUENCE [LARGE SCALE GENOMIC DNA]</scope>
    <source>
        <strain evidence="1 2">IPMA8</strain>
    </source>
</reference>
<dbReference type="SUPFAM" id="SSF47240">
    <property type="entry name" value="Ferritin-like"/>
    <property type="match status" value="1"/>
</dbReference>
<comment type="caution">
    <text evidence="1">The sequence shown here is derived from an EMBL/GenBank/DDBJ whole genome shotgun (WGS) entry which is preliminary data.</text>
</comment>
<dbReference type="Proteomes" id="UP000702425">
    <property type="component" value="Unassembled WGS sequence"/>
</dbReference>
<evidence type="ECO:0000313" key="2">
    <source>
        <dbReference type="Proteomes" id="UP000702425"/>
    </source>
</evidence>
<dbReference type="InterPro" id="IPR009078">
    <property type="entry name" value="Ferritin-like_SF"/>
</dbReference>
<evidence type="ECO:0000313" key="1">
    <source>
        <dbReference type="EMBL" id="NQE36661.1"/>
    </source>
</evidence>
<keyword evidence="2" id="KW-1185">Reference proteome</keyword>
<accession>A0ABX2D2B7</accession>
<name>A0ABX2D2B7_9CYAN</name>